<protein>
    <submittedName>
        <fullName evidence="1">Bacterial DNA-binding protein</fullName>
    </submittedName>
</protein>
<dbReference type="InterPro" id="IPR010992">
    <property type="entry name" value="IHF-like_DNA-bd_dom_sf"/>
</dbReference>
<dbReference type="InterPro" id="IPR000119">
    <property type="entry name" value="Hist_DNA-bd"/>
</dbReference>
<dbReference type="AlphaFoldDB" id="A0A6N2SRZ5"/>
<name>A0A6N2SRZ5_9FIRM</name>
<dbReference type="Pfam" id="PF00216">
    <property type="entry name" value="Bac_DNA_binding"/>
    <property type="match status" value="1"/>
</dbReference>
<organism evidence="1">
    <name type="scientific">[Clostridium] nexile</name>
    <dbReference type="NCBI Taxonomy" id="29361"/>
    <lineage>
        <taxon>Bacteria</taxon>
        <taxon>Bacillati</taxon>
        <taxon>Bacillota</taxon>
        <taxon>Clostridia</taxon>
        <taxon>Lachnospirales</taxon>
        <taxon>Lachnospiraceae</taxon>
        <taxon>Tyzzerella</taxon>
    </lineage>
</organism>
<dbReference type="GO" id="GO:0003677">
    <property type="term" value="F:DNA binding"/>
    <property type="evidence" value="ECO:0007669"/>
    <property type="project" value="UniProtKB-KW"/>
</dbReference>
<dbReference type="EMBL" id="CACRTG010000008">
    <property type="protein sequence ID" value="VYS95782.1"/>
    <property type="molecule type" value="Genomic_DNA"/>
</dbReference>
<gene>
    <name evidence="1" type="ORF">CNLFYP112_01447</name>
</gene>
<reference evidence="1" key="1">
    <citation type="submission" date="2019-11" db="EMBL/GenBank/DDBJ databases">
        <authorList>
            <person name="Feng L."/>
        </authorList>
    </citation>
    <scope>NUCLEOTIDE SEQUENCE</scope>
    <source>
        <strain evidence="1">CnexileLFYP112</strain>
    </source>
</reference>
<sequence>MAVITKKEFVDKVYEKLKEQDKFVPKHTVYWTNKAFIDCMLDVLRNGDELNIHQTFILKHKYLNERKYNNFNRGEITAPGHYAPHFRPMHEMKKACKEYEERLKENEECE</sequence>
<accession>A0A6N2SRZ5</accession>
<dbReference type="Gene3D" id="4.10.520.10">
    <property type="entry name" value="IHF-like DNA-binding proteins"/>
    <property type="match status" value="1"/>
</dbReference>
<evidence type="ECO:0000313" key="1">
    <source>
        <dbReference type="EMBL" id="VYS95782.1"/>
    </source>
</evidence>
<dbReference type="GO" id="GO:0030527">
    <property type="term" value="F:structural constituent of chromatin"/>
    <property type="evidence" value="ECO:0007669"/>
    <property type="project" value="InterPro"/>
</dbReference>
<proteinExistence type="predicted"/>
<dbReference type="SUPFAM" id="SSF47729">
    <property type="entry name" value="IHF-like DNA-binding proteins"/>
    <property type="match status" value="1"/>
</dbReference>
<keyword evidence="1" id="KW-0238">DNA-binding</keyword>